<evidence type="ECO:0000256" key="1">
    <source>
        <dbReference type="SAM" id="MobiDB-lite"/>
    </source>
</evidence>
<evidence type="ECO:0000313" key="3">
    <source>
        <dbReference type="Proteomes" id="UP000030645"/>
    </source>
</evidence>
<reference evidence="3" key="1">
    <citation type="submission" date="2013-01" db="EMBL/GenBank/DDBJ databases">
        <title>Draft Genome Sequence of a Mulberry Tree, Morus notabilis C.K. Schneid.</title>
        <authorList>
            <person name="He N."/>
            <person name="Zhao S."/>
        </authorList>
    </citation>
    <scope>NUCLEOTIDE SEQUENCE</scope>
</reference>
<name>W9SZ11_9ROSA</name>
<organism evidence="2 3">
    <name type="scientific">Morus notabilis</name>
    <dbReference type="NCBI Taxonomy" id="981085"/>
    <lineage>
        <taxon>Eukaryota</taxon>
        <taxon>Viridiplantae</taxon>
        <taxon>Streptophyta</taxon>
        <taxon>Embryophyta</taxon>
        <taxon>Tracheophyta</taxon>
        <taxon>Spermatophyta</taxon>
        <taxon>Magnoliopsida</taxon>
        <taxon>eudicotyledons</taxon>
        <taxon>Gunneridae</taxon>
        <taxon>Pentapetalae</taxon>
        <taxon>rosids</taxon>
        <taxon>fabids</taxon>
        <taxon>Rosales</taxon>
        <taxon>Moraceae</taxon>
        <taxon>Moreae</taxon>
        <taxon>Morus</taxon>
    </lineage>
</organism>
<feature type="region of interest" description="Disordered" evidence="1">
    <location>
        <begin position="69"/>
        <end position="118"/>
    </location>
</feature>
<dbReference type="eggNOG" id="ENOG502T08C">
    <property type="taxonomic scope" value="Eukaryota"/>
</dbReference>
<protein>
    <submittedName>
        <fullName evidence="2">Uncharacterized protein</fullName>
    </submittedName>
</protein>
<keyword evidence="3" id="KW-1185">Reference proteome</keyword>
<sequence length="118" mass="13079">MGSVISKAADGVGSLLGNAFMAPFKSVFVTICKIGNIASVLQVEGMKCDDYGQRLNSFRGSSGFDVSRHHRRVKLKSREESAHVKGGSSRLRSSRQLQPRKVRSVGKKAKTFKRRRLR</sequence>
<dbReference type="EMBL" id="KE346342">
    <property type="protein sequence ID" value="EXC33642.1"/>
    <property type="molecule type" value="Genomic_DNA"/>
</dbReference>
<evidence type="ECO:0000313" key="2">
    <source>
        <dbReference type="EMBL" id="EXC33642.1"/>
    </source>
</evidence>
<accession>W9SZ11</accession>
<proteinExistence type="predicted"/>
<feature type="compositionally biased region" description="Basic residues" evidence="1">
    <location>
        <begin position="98"/>
        <end position="118"/>
    </location>
</feature>
<dbReference type="AlphaFoldDB" id="W9SZ11"/>
<feature type="compositionally biased region" description="Low complexity" evidence="1">
    <location>
        <begin position="88"/>
        <end position="97"/>
    </location>
</feature>
<dbReference type="Proteomes" id="UP000030645">
    <property type="component" value="Unassembled WGS sequence"/>
</dbReference>
<gene>
    <name evidence="2" type="ORF">L484_013839</name>
</gene>